<keyword evidence="4" id="KW-1185">Reference proteome</keyword>
<dbReference type="Pfam" id="PF12756">
    <property type="entry name" value="zf-C2H2_2"/>
    <property type="match status" value="1"/>
</dbReference>
<gene>
    <name evidence="3" type="ORF">FZEAL_2086</name>
</gene>
<evidence type="ECO:0000259" key="2">
    <source>
        <dbReference type="PROSITE" id="PS00028"/>
    </source>
</evidence>
<sequence length="327" mass="37639">MTPTKVRCSLCDVSFDNTEQQRLHAKSDSHIDNLRRRIAAAETFTLPTPKYRDLDSLEPSETPDEQASSESSSDYEVEEDEMQEFNPSYCIFCPHHSESFELNQDHMKTAHGLRIPFQENLTVEQATLIWYLHLVIFGYHECILCGARKRTVEAVQQHMLGKGHCRFEVSDEMLEFYDLEKTISYDPDTDLQPNEESMRLPSGKVLSHRSQNISSSKLRTLNQRKALDGANGQDQDTLADQAAADALTTRDRKDMVLATQLSRLSVRDQQNIMHLPISQQRNLLAQRKREFDAIRRADRKMQRRTDWSANKISTKFFKNDVPGRACG</sequence>
<name>A0A8H4XNV9_9HYPO</name>
<evidence type="ECO:0000313" key="3">
    <source>
        <dbReference type="EMBL" id="KAF4982202.1"/>
    </source>
</evidence>
<dbReference type="GO" id="GO:0030687">
    <property type="term" value="C:preribosome, large subunit precursor"/>
    <property type="evidence" value="ECO:0007669"/>
    <property type="project" value="TreeGrafter"/>
</dbReference>
<dbReference type="SUPFAM" id="SSF57667">
    <property type="entry name" value="beta-beta-alpha zinc fingers"/>
    <property type="match status" value="1"/>
</dbReference>
<dbReference type="PANTHER" id="PTHR13182:SF8">
    <property type="entry name" value="CYTOPLASMIC 60S SUBUNIT BIOGENESIS FACTOR ZNF622"/>
    <property type="match status" value="1"/>
</dbReference>
<dbReference type="InterPro" id="IPR013087">
    <property type="entry name" value="Znf_C2H2_type"/>
</dbReference>
<reference evidence="3" key="2">
    <citation type="submission" date="2020-05" db="EMBL/GenBank/DDBJ databases">
        <authorList>
            <person name="Kim H.-S."/>
            <person name="Proctor R.H."/>
            <person name="Brown D.W."/>
        </authorList>
    </citation>
    <scope>NUCLEOTIDE SEQUENCE</scope>
    <source>
        <strain evidence="3">NRRL 22465</strain>
    </source>
</reference>
<organism evidence="3 4">
    <name type="scientific">Fusarium zealandicum</name>
    <dbReference type="NCBI Taxonomy" id="1053134"/>
    <lineage>
        <taxon>Eukaryota</taxon>
        <taxon>Fungi</taxon>
        <taxon>Dikarya</taxon>
        <taxon>Ascomycota</taxon>
        <taxon>Pezizomycotina</taxon>
        <taxon>Sordariomycetes</taxon>
        <taxon>Hypocreomycetidae</taxon>
        <taxon>Hypocreales</taxon>
        <taxon>Nectriaceae</taxon>
        <taxon>Fusarium</taxon>
        <taxon>Fusarium staphyleae species complex</taxon>
    </lineage>
</organism>
<dbReference type="InterPro" id="IPR036236">
    <property type="entry name" value="Znf_C2H2_sf"/>
</dbReference>
<dbReference type="Proteomes" id="UP000635477">
    <property type="component" value="Unassembled WGS sequence"/>
</dbReference>
<dbReference type="InterPro" id="IPR041661">
    <property type="entry name" value="ZN622/Rei1/Reh1_Znf-C2H2"/>
</dbReference>
<comment type="caution">
    <text evidence="3">The sequence shown here is derived from an EMBL/GenBank/DDBJ whole genome shotgun (WGS) entry which is preliminary data.</text>
</comment>
<feature type="domain" description="C2H2-type" evidence="2">
    <location>
        <begin position="8"/>
        <end position="30"/>
    </location>
</feature>
<dbReference type="SMART" id="SM00355">
    <property type="entry name" value="ZnF_C2H2"/>
    <property type="match status" value="3"/>
</dbReference>
<dbReference type="AlphaFoldDB" id="A0A8H4XNV9"/>
<dbReference type="EMBL" id="JABEYC010000130">
    <property type="protein sequence ID" value="KAF4982202.1"/>
    <property type="molecule type" value="Genomic_DNA"/>
</dbReference>
<reference evidence="3" key="1">
    <citation type="journal article" date="2020" name="BMC Genomics">
        <title>Correction to: Identification and distribution of gene clusters required for synthesis of sphingolipid metabolism inhibitors in diverse species of the filamentous fungus Fusarium.</title>
        <authorList>
            <person name="Kim H.S."/>
            <person name="Lohmar J.M."/>
            <person name="Busman M."/>
            <person name="Brown D.W."/>
            <person name="Naumann T.A."/>
            <person name="Divon H.H."/>
            <person name="Lysoe E."/>
            <person name="Uhlig S."/>
            <person name="Proctor R.H."/>
        </authorList>
    </citation>
    <scope>NUCLEOTIDE SEQUENCE</scope>
    <source>
        <strain evidence="3">NRRL 22465</strain>
    </source>
</reference>
<dbReference type="PANTHER" id="PTHR13182">
    <property type="entry name" value="ZINC FINGER PROTEIN 622"/>
    <property type="match status" value="1"/>
</dbReference>
<dbReference type="GO" id="GO:0042273">
    <property type="term" value="P:ribosomal large subunit biogenesis"/>
    <property type="evidence" value="ECO:0007669"/>
    <property type="project" value="TreeGrafter"/>
</dbReference>
<dbReference type="OrthoDB" id="19329at2759"/>
<accession>A0A8H4XNV9</accession>
<proteinExistence type="predicted"/>
<dbReference type="InterPro" id="IPR040025">
    <property type="entry name" value="Znf622/Rei1/Reh1"/>
</dbReference>
<feature type="region of interest" description="Disordered" evidence="1">
    <location>
        <begin position="50"/>
        <end position="78"/>
    </location>
</feature>
<evidence type="ECO:0000256" key="1">
    <source>
        <dbReference type="SAM" id="MobiDB-lite"/>
    </source>
</evidence>
<protein>
    <recommendedName>
        <fullName evidence="2">C2H2-type domain-containing protein</fullName>
    </recommendedName>
</protein>
<dbReference type="PROSITE" id="PS00028">
    <property type="entry name" value="ZINC_FINGER_C2H2_1"/>
    <property type="match status" value="1"/>
</dbReference>
<evidence type="ECO:0000313" key="4">
    <source>
        <dbReference type="Proteomes" id="UP000635477"/>
    </source>
</evidence>